<feature type="compositionally biased region" description="Polar residues" evidence="1">
    <location>
        <begin position="508"/>
        <end position="522"/>
    </location>
</feature>
<feature type="domain" description="Uncharacterised" evidence="2">
    <location>
        <begin position="47"/>
        <end position="353"/>
    </location>
</feature>
<dbReference type="OrthoDB" id="6190309at2"/>
<gene>
    <name evidence="3" type="ORF">DZC30_19380</name>
</gene>
<feature type="region of interest" description="Disordered" evidence="1">
    <location>
        <begin position="484"/>
        <end position="537"/>
    </location>
</feature>
<dbReference type="AlphaFoldDB" id="A0A373F9R4"/>
<sequence>MSFFRKLFARDQPPVITPQADAFKRERGKPLVHASYPPRHDGIPLASKEELIEVQEDLIRRLKLHAAALKTDFYERFEIPITNLATYISNIPGSKDTIYGGPGGLFRACLECAFYSYQSSDGKIFTGQLGVEDRHLLEKRWRYICFLSGLLFPIGQTLEKIRVTNDSGEGWLIRADSLTQWAENSQSEHYYVGWPREDVAPGPSVLGGALSIQIAGTAAIRYLEEGSSALTTAYSEISSNLRTDFNSIAFDLVASMWERLKKAELARLPQNYGRVQFGQHNAPIIVDAMRECIAEGKWIVNEKSVLADSTGVYLIWPRAGHDLLASAKITSLKGMPSSSSGLLQVMLDEKMLFTDAQQSAYVDVADADGELHMAVKLIKPDSCVEGYVPSDYLKPVIASEVAKTDPLVEVDLQTKNAKRSTPAPTPAPGTETKPASTAHKEEKPERVIPEAPPPAADPLAATLGLASAIPPAAAPSKFDPLAEEASKSLTVQSQDKGSEEKQLGQVGGTTDASSTAKASPSESAIHPKPAPASLPNTKAEIKDGEYVVPTEIEKQLGKAFSIMLARVVKELQKPEFAIMLITTNKEYIGIPYEAVAQAITSPTDLLSNLQKHGWLHPEPGKPRAMVHQLSVTNGGATKAAYVTLSRGFAKKAKLPF</sequence>
<evidence type="ECO:0000256" key="1">
    <source>
        <dbReference type="SAM" id="MobiDB-lite"/>
    </source>
</evidence>
<name>A0A373F9R4_COMTE</name>
<accession>A0A373F9R4</accession>
<dbReference type="Pfam" id="PF07514">
    <property type="entry name" value="TraI_2"/>
    <property type="match status" value="1"/>
</dbReference>
<organism evidence="3 4">
    <name type="scientific">Comamonas testosteroni</name>
    <name type="common">Pseudomonas testosteroni</name>
    <dbReference type="NCBI Taxonomy" id="285"/>
    <lineage>
        <taxon>Bacteria</taxon>
        <taxon>Pseudomonadati</taxon>
        <taxon>Pseudomonadota</taxon>
        <taxon>Betaproteobacteria</taxon>
        <taxon>Burkholderiales</taxon>
        <taxon>Comamonadaceae</taxon>
        <taxon>Comamonas</taxon>
    </lineage>
</organism>
<dbReference type="InterPro" id="IPR011119">
    <property type="entry name" value="Unchr_helicase_relaxase_TraI"/>
</dbReference>
<feature type="region of interest" description="Disordered" evidence="1">
    <location>
        <begin position="412"/>
        <end position="458"/>
    </location>
</feature>
<protein>
    <recommendedName>
        <fullName evidence="2">Uncharacterized domain-containing protein</fullName>
    </recommendedName>
</protein>
<keyword evidence="4" id="KW-1185">Reference proteome</keyword>
<evidence type="ECO:0000259" key="2">
    <source>
        <dbReference type="Pfam" id="PF07514"/>
    </source>
</evidence>
<evidence type="ECO:0000313" key="4">
    <source>
        <dbReference type="Proteomes" id="UP000261948"/>
    </source>
</evidence>
<proteinExistence type="predicted"/>
<dbReference type="Proteomes" id="UP000261948">
    <property type="component" value="Unassembled WGS sequence"/>
</dbReference>
<comment type="caution">
    <text evidence="3">The sequence shown here is derived from an EMBL/GenBank/DDBJ whole genome shotgun (WGS) entry which is preliminary data.</text>
</comment>
<dbReference type="Gene3D" id="1.10.3210.40">
    <property type="match status" value="1"/>
</dbReference>
<feature type="compositionally biased region" description="Basic and acidic residues" evidence="1">
    <location>
        <begin position="438"/>
        <end position="448"/>
    </location>
</feature>
<evidence type="ECO:0000313" key="3">
    <source>
        <dbReference type="EMBL" id="RGE40913.1"/>
    </source>
</evidence>
<dbReference type="EMBL" id="QURR01000032">
    <property type="protein sequence ID" value="RGE40913.1"/>
    <property type="molecule type" value="Genomic_DNA"/>
</dbReference>
<reference evidence="3 4" key="1">
    <citation type="submission" date="2018-08" db="EMBL/GenBank/DDBJ databases">
        <title>Comamonas testosteroni strain SWCO2.</title>
        <authorList>
            <person name="Jiang N."/>
            <person name="Zhang X.Z."/>
        </authorList>
    </citation>
    <scope>NUCLEOTIDE SEQUENCE [LARGE SCALE GENOMIC DNA]</scope>
    <source>
        <strain evidence="3 4">SWCO2</strain>
    </source>
</reference>